<evidence type="ECO:0000313" key="3">
    <source>
        <dbReference type="EMBL" id="GJU07515.1"/>
    </source>
</evidence>
<keyword evidence="4" id="KW-1185">Reference proteome</keyword>
<organism evidence="3 4">
    <name type="scientific">Tanacetum coccineum</name>
    <dbReference type="NCBI Taxonomy" id="301880"/>
    <lineage>
        <taxon>Eukaryota</taxon>
        <taxon>Viridiplantae</taxon>
        <taxon>Streptophyta</taxon>
        <taxon>Embryophyta</taxon>
        <taxon>Tracheophyta</taxon>
        <taxon>Spermatophyta</taxon>
        <taxon>Magnoliopsida</taxon>
        <taxon>eudicotyledons</taxon>
        <taxon>Gunneridae</taxon>
        <taxon>Pentapetalae</taxon>
        <taxon>asterids</taxon>
        <taxon>campanulids</taxon>
        <taxon>Asterales</taxon>
        <taxon>Asteraceae</taxon>
        <taxon>Asteroideae</taxon>
        <taxon>Anthemideae</taxon>
        <taxon>Anthemidinae</taxon>
        <taxon>Tanacetum</taxon>
    </lineage>
</organism>
<gene>
    <name evidence="3" type="ORF">Tco_1123945</name>
</gene>
<dbReference type="InterPro" id="IPR013103">
    <property type="entry name" value="RVT_2"/>
</dbReference>
<evidence type="ECO:0000256" key="1">
    <source>
        <dbReference type="SAM" id="MobiDB-lite"/>
    </source>
</evidence>
<proteinExistence type="predicted"/>
<dbReference type="EMBL" id="BQNB010021546">
    <property type="protein sequence ID" value="GJU07515.1"/>
    <property type="molecule type" value="Genomic_DNA"/>
</dbReference>
<protein>
    <submittedName>
        <fullName evidence="3">Retrovirus-related pol polyprotein from transposon TNT 1-94</fullName>
    </submittedName>
</protein>
<feature type="domain" description="Reverse transcriptase Ty1/copia-type" evidence="2">
    <location>
        <begin position="116"/>
        <end position="155"/>
    </location>
</feature>
<sequence>MTPATIIPEVIAPNVKLVAPAPTESIGSPSSTTVDQDTPSPSNSQTLLETQSPVIPIDVEEENHDLDVAHMNNDPFFGISIPENDYGSSSLDVIPIVVHIAAPNSEHVKLDELGGILKNKARLVARGYRQEEGIDFEESFAPVARLDAIRIFLAF</sequence>
<feature type="compositionally biased region" description="Polar residues" evidence="1">
    <location>
        <begin position="25"/>
        <end position="47"/>
    </location>
</feature>
<feature type="region of interest" description="Disordered" evidence="1">
    <location>
        <begin position="22"/>
        <end position="47"/>
    </location>
</feature>
<dbReference type="Pfam" id="PF07727">
    <property type="entry name" value="RVT_2"/>
    <property type="match status" value="1"/>
</dbReference>
<name>A0ABQ5J4S9_9ASTR</name>
<evidence type="ECO:0000259" key="2">
    <source>
        <dbReference type="Pfam" id="PF07727"/>
    </source>
</evidence>
<reference evidence="3" key="1">
    <citation type="journal article" date="2022" name="Int. J. Mol. Sci.">
        <title>Draft Genome of Tanacetum Coccineum: Genomic Comparison of Closely Related Tanacetum-Family Plants.</title>
        <authorList>
            <person name="Yamashiro T."/>
            <person name="Shiraishi A."/>
            <person name="Nakayama K."/>
            <person name="Satake H."/>
        </authorList>
    </citation>
    <scope>NUCLEOTIDE SEQUENCE</scope>
</reference>
<accession>A0ABQ5J4S9</accession>
<dbReference type="Proteomes" id="UP001151760">
    <property type="component" value="Unassembled WGS sequence"/>
</dbReference>
<comment type="caution">
    <text evidence="3">The sequence shown here is derived from an EMBL/GenBank/DDBJ whole genome shotgun (WGS) entry which is preliminary data.</text>
</comment>
<reference evidence="3" key="2">
    <citation type="submission" date="2022-01" db="EMBL/GenBank/DDBJ databases">
        <authorList>
            <person name="Yamashiro T."/>
            <person name="Shiraishi A."/>
            <person name="Satake H."/>
            <person name="Nakayama K."/>
        </authorList>
    </citation>
    <scope>NUCLEOTIDE SEQUENCE</scope>
</reference>
<evidence type="ECO:0000313" key="4">
    <source>
        <dbReference type="Proteomes" id="UP001151760"/>
    </source>
</evidence>